<feature type="non-terminal residue" evidence="2">
    <location>
        <position position="1"/>
    </location>
</feature>
<sequence length="162" mass="17739">MENLGRMEHGEAPAREQRASRPWIPSVGAFILNWMATYRSGCNSVAKAMGLGFLTFNSGMALYRSEGDAAYIALVVFSYLDLVLLFLYLRTHEQGAGRTSARARVVRTAVWVITLLLAALFGWKMASVLPLPVAAGIWLLAGVGLVAVFNAFFYNNDDAAFQ</sequence>
<evidence type="ECO:0000313" key="2">
    <source>
        <dbReference type="EMBL" id="TVT98825.1"/>
    </source>
</evidence>
<keyword evidence="1" id="KW-0812">Transmembrane</keyword>
<dbReference type="InterPro" id="IPR045501">
    <property type="entry name" value="DUF6490"/>
</dbReference>
<protein>
    <submittedName>
        <fullName evidence="2">Uncharacterized protein</fullName>
    </submittedName>
</protein>
<dbReference type="AlphaFoldDB" id="A0A5J9SIW3"/>
<evidence type="ECO:0000256" key="1">
    <source>
        <dbReference type="SAM" id="Phobius"/>
    </source>
</evidence>
<comment type="caution">
    <text evidence="2">The sequence shown here is derived from an EMBL/GenBank/DDBJ whole genome shotgun (WGS) entry which is preliminary data.</text>
</comment>
<dbReference type="EMBL" id="RWGY01000802">
    <property type="protein sequence ID" value="TVT98825.1"/>
    <property type="molecule type" value="Genomic_DNA"/>
</dbReference>
<keyword evidence="1" id="KW-1133">Transmembrane helix</keyword>
<keyword evidence="3" id="KW-1185">Reference proteome</keyword>
<feature type="transmembrane region" description="Helical" evidence="1">
    <location>
        <begin position="45"/>
        <end position="63"/>
    </location>
</feature>
<proteinExistence type="predicted"/>
<feature type="transmembrane region" description="Helical" evidence="1">
    <location>
        <begin position="109"/>
        <end position="129"/>
    </location>
</feature>
<dbReference type="Pfam" id="PF20100">
    <property type="entry name" value="DUF6490"/>
    <property type="match status" value="1"/>
</dbReference>
<gene>
    <name evidence="2" type="ORF">EJB05_55840</name>
</gene>
<keyword evidence="1" id="KW-0472">Membrane</keyword>
<evidence type="ECO:0000313" key="3">
    <source>
        <dbReference type="Proteomes" id="UP000324897"/>
    </source>
</evidence>
<dbReference type="Proteomes" id="UP000324897">
    <property type="component" value="Unassembled WGS sequence"/>
</dbReference>
<reference evidence="2 3" key="1">
    <citation type="journal article" date="2019" name="Sci. Rep.">
        <title>A high-quality genome of Eragrostis curvula grass provides insights into Poaceae evolution and supports new strategies to enhance forage quality.</title>
        <authorList>
            <person name="Carballo J."/>
            <person name="Santos B.A.C.M."/>
            <person name="Zappacosta D."/>
            <person name="Garbus I."/>
            <person name="Selva J.P."/>
            <person name="Gallo C.A."/>
            <person name="Diaz A."/>
            <person name="Albertini E."/>
            <person name="Caccamo M."/>
            <person name="Echenique V."/>
        </authorList>
    </citation>
    <scope>NUCLEOTIDE SEQUENCE [LARGE SCALE GENOMIC DNA]</scope>
    <source>
        <strain evidence="3">cv. Victoria</strain>
        <tissue evidence="2">Leaf</tissue>
    </source>
</reference>
<name>A0A5J9SIW3_9POAL</name>
<dbReference type="PANTHER" id="PTHR46610:SF3">
    <property type="entry name" value="OS01G0238200 PROTEIN"/>
    <property type="match status" value="1"/>
</dbReference>
<dbReference type="PANTHER" id="PTHR46610">
    <property type="entry name" value="OS05G0181300 PROTEIN"/>
    <property type="match status" value="1"/>
</dbReference>
<feature type="transmembrane region" description="Helical" evidence="1">
    <location>
        <begin position="135"/>
        <end position="154"/>
    </location>
</feature>
<feature type="transmembrane region" description="Helical" evidence="1">
    <location>
        <begin position="69"/>
        <end position="89"/>
    </location>
</feature>
<dbReference type="Gramene" id="TVT98825">
    <property type="protein sequence ID" value="TVT98825"/>
    <property type="gene ID" value="EJB05_55840"/>
</dbReference>
<accession>A0A5J9SIW3</accession>
<organism evidence="2 3">
    <name type="scientific">Eragrostis curvula</name>
    <name type="common">weeping love grass</name>
    <dbReference type="NCBI Taxonomy" id="38414"/>
    <lineage>
        <taxon>Eukaryota</taxon>
        <taxon>Viridiplantae</taxon>
        <taxon>Streptophyta</taxon>
        <taxon>Embryophyta</taxon>
        <taxon>Tracheophyta</taxon>
        <taxon>Spermatophyta</taxon>
        <taxon>Magnoliopsida</taxon>
        <taxon>Liliopsida</taxon>
        <taxon>Poales</taxon>
        <taxon>Poaceae</taxon>
        <taxon>PACMAD clade</taxon>
        <taxon>Chloridoideae</taxon>
        <taxon>Eragrostideae</taxon>
        <taxon>Eragrostidinae</taxon>
        <taxon>Eragrostis</taxon>
    </lineage>
</organism>